<evidence type="ECO:0000259" key="13">
    <source>
        <dbReference type="PROSITE" id="PS60001"/>
    </source>
</evidence>
<dbReference type="PANTHER" id="PTHR43410:SF1">
    <property type="entry name" value="NITRIC OXIDE SYNTHASE"/>
    <property type="match status" value="1"/>
</dbReference>
<evidence type="ECO:0000256" key="6">
    <source>
        <dbReference type="ARBA" id="ARBA00022617"/>
    </source>
</evidence>
<evidence type="ECO:0000256" key="11">
    <source>
        <dbReference type="PIRNR" id="PIRNR037219"/>
    </source>
</evidence>
<evidence type="ECO:0000256" key="8">
    <source>
        <dbReference type="ARBA" id="ARBA00023002"/>
    </source>
</evidence>
<accession>A0A494Y5M4</accession>
<dbReference type="InterPro" id="IPR050607">
    <property type="entry name" value="NOS"/>
</dbReference>
<dbReference type="InterPro" id="IPR017142">
    <property type="entry name" value="Nitric_oxide_synthase_Oase-su"/>
</dbReference>
<dbReference type="EC" id="1.14.14.47" evidence="4 11"/>
<evidence type="ECO:0000256" key="10">
    <source>
        <dbReference type="ARBA" id="ARBA00048713"/>
    </source>
</evidence>
<dbReference type="GO" id="GO:0004517">
    <property type="term" value="F:nitric-oxide synthase activity"/>
    <property type="evidence" value="ECO:0007669"/>
    <property type="project" value="InterPro"/>
</dbReference>
<feature type="domain" description="Nitric oxide synthase (NOS)" evidence="13">
    <location>
        <begin position="69"/>
        <end position="76"/>
    </location>
</feature>
<dbReference type="Gene3D" id="3.90.340.10">
    <property type="entry name" value="Nitric Oxide Synthase, Chain A, domain 1"/>
    <property type="match status" value="1"/>
</dbReference>
<dbReference type="InterPro" id="IPR044944">
    <property type="entry name" value="NOS_dom_3"/>
</dbReference>
<dbReference type="EMBL" id="RBZM01000002">
    <property type="protein sequence ID" value="RKP56815.1"/>
    <property type="molecule type" value="Genomic_DNA"/>
</dbReference>
<dbReference type="OrthoDB" id="3398374at2"/>
<sequence>MINVVNNESIEQEAHAYIRLFSAETGLSEKNCDHRIKEVTMLLHDTGTYTHTAEELIFGARVAWRNNSRCIGRLFWESLEVIDRRHLSSEEEVFAALLEHIDFATNDGRIRSTITVFRAQEAGAGDIRIWNHQLIRYAGYATEEGTIGDPASIAFTEQCQRLGWTGRGTKYDVLPLVVQIGDQEPKWFDIPEKFVKEVQLIHPDSASFDELRLKWYGVPMISDMALEIGGIRYTAAPFNGWYMGTEIGSRNLADVDRYDELPAIADAFGLDRSTNTSLWKDRALLELNTAVIHSFKANGVSIVDHHTAAEQFMRFKKREEANGREVNARWSWLIPPMSPAATPIWNQSDLTEKNVSPDYVSQARPY</sequence>
<comment type="similarity">
    <text evidence="3 11">Belongs to the NOS family. Bacterial NOS oxygenase subfamily.</text>
</comment>
<dbReference type="PROSITE" id="PS60001">
    <property type="entry name" value="NOS"/>
    <property type="match status" value="1"/>
</dbReference>
<comment type="subunit">
    <text evidence="11">Homodimer.</text>
</comment>
<comment type="function">
    <text evidence="2 11">Catalyzes the production of nitric oxide.</text>
</comment>
<comment type="cofactor">
    <cofactor evidence="1 11 12">
        <name>heme</name>
        <dbReference type="ChEBI" id="CHEBI:30413"/>
    </cofactor>
</comment>
<evidence type="ECO:0000256" key="7">
    <source>
        <dbReference type="ARBA" id="ARBA00022723"/>
    </source>
</evidence>
<dbReference type="InterPro" id="IPR044940">
    <property type="entry name" value="NOS_dom_2"/>
</dbReference>
<comment type="miscellaneous">
    <text evidence="11">This protein is similar to the oxygenase domain of eukaryotic nitric oxide synthases but lacks the reductase domain which, in eukaryotes, is responsible for transfer of electrons to the ferric heme during nitric oxide synthesis.</text>
</comment>
<dbReference type="AlphaFoldDB" id="A0A494Y5M4"/>
<dbReference type="GO" id="GO:0046872">
    <property type="term" value="F:metal ion binding"/>
    <property type="evidence" value="ECO:0007669"/>
    <property type="project" value="UniProtKB-KW"/>
</dbReference>
<dbReference type="GO" id="GO:0020037">
    <property type="term" value="F:heme binding"/>
    <property type="evidence" value="ECO:0007669"/>
    <property type="project" value="InterPro"/>
</dbReference>
<keyword evidence="9 11" id="KW-0408">Iron</keyword>
<dbReference type="InterPro" id="IPR004030">
    <property type="entry name" value="NOS_N"/>
</dbReference>
<reference evidence="14 15" key="1">
    <citation type="submission" date="2018-10" db="EMBL/GenBank/DDBJ databases">
        <title>Cohnella sp. M2MS4P-1, whole genome shotgun sequence.</title>
        <authorList>
            <person name="Tuo L."/>
        </authorList>
    </citation>
    <scope>NUCLEOTIDE SEQUENCE [LARGE SCALE GENOMIC DNA]</scope>
    <source>
        <strain evidence="14 15">M2MS4P-1</strain>
    </source>
</reference>
<dbReference type="PANTHER" id="PTHR43410">
    <property type="entry name" value="NITRIC OXIDE SYNTHASE OXYGENASE"/>
    <property type="match status" value="1"/>
</dbReference>
<dbReference type="InterPro" id="IPR044943">
    <property type="entry name" value="NOS_dom_1"/>
</dbReference>
<keyword evidence="15" id="KW-1185">Reference proteome</keyword>
<evidence type="ECO:0000256" key="1">
    <source>
        <dbReference type="ARBA" id="ARBA00001971"/>
    </source>
</evidence>
<evidence type="ECO:0000256" key="4">
    <source>
        <dbReference type="ARBA" id="ARBA00012735"/>
    </source>
</evidence>
<dbReference type="CDD" id="cd00575">
    <property type="entry name" value="NOS_oxygenase"/>
    <property type="match status" value="1"/>
</dbReference>
<dbReference type="InterPro" id="IPR036119">
    <property type="entry name" value="NOS_N_sf"/>
</dbReference>
<evidence type="ECO:0000256" key="2">
    <source>
        <dbReference type="ARBA" id="ARBA00002642"/>
    </source>
</evidence>
<dbReference type="RefSeq" id="WP_120974379.1">
    <property type="nucleotide sequence ID" value="NZ_RBZM01000002.1"/>
</dbReference>
<feature type="binding site" description="axial binding residue" evidence="12">
    <location>
        <position position="70"/>
    </location>
    <ligand>
        <name>heme</name>
        <dbReference type="ChEBI" id="CHEBI:30413"/>
    </ligand>
    <ligandPart>
        <name>Fe</name>
        <dbReference type="ChEBI" id="CHEBI:18248"/>
    </ligandPart>
</feature>
<evidence type="ECO:0000256" key="9">
    <source>
        <dbReference type="ARBA" id="ARBA00023004"/>
    </source>
</evidence>
<comment type="caution">
    <text evidence="14">The sequence shown here is derived from an EMBL/GenBank/DDBJ whole genome shotgun (WGS) entry which is preliminary data.</text>
</comment>
<dbReference type="SUPFAM" id="SSF56512">
    <property type="entry name" value="Nitric oxide (NO) synthase oxygenase domain"/>
    <property type="match status" value="1"/>
</dbReference>
<gene>
    <name evidence="14" type="ORF">D7Z26_02160</name>
</gene>
<dbReference type="Gene3D" id="3.90.440.10">
    <property type="entry name" value="Nitric Oxide Synthase,Heme Domain,Chain A domain 2"/>
    <property type="match status" value="1"/>
</dbReference>
<evidence type="ECO:0000313" key="15">
    <source>
        <dbReference type="Proteomes" id="UP000282076"/>
    </source>
</evidence>
<dbReference type="Pfam" id="PF02898">
    <property type="entry name" value="NO_synthase"/>
    <property type="match status" value="1"/>
</dbReference>
<evidence type="ECO:0000313" key="14">
    <source>
        <dbReference type="EMBL" id="RKP56815.1"/>
    </source>
</evidence>
<dbReference type="Proteomes" id="UP000282076">
    <property type="component" value="Unassembled WGS sequence"/>
</dbReference>
<evidence type="ECO:0000256" key="3">
    <source>
        <dbReference type="ARBA" id="ARBA00005411"/>
    </source>
</evidence>
<comment type="catalytic activity">
    <reaction evidence="10">
        <text>3 reduced [flavodoxin] + 2 L-arginine + 4 O2 = 3 oxidized [flavodoxin] + 2 L-citrulline + 2 nitric oxide + 4 H2O + 5 H(+)</text>
        <dbReference type="Rhea" id="RHEA:52324"/>
        <dbReference type="Rhea" id="RHEA-COMP:10622"/>
        <dbReference type="Rhea" id="RHEA-COMP:10623"/>
        <dbReference type="ChEBI" id="CHEBI:15377"/>
        <dbReference type="ChEBI" id="CHEBI:15378"/>
        <dbReference type="ChEBI" id="CHEBI:15379"/>
        <dbReference type="ChEBI" id="CHEBI:16480"/>
        <dbReference type="ChEBI" id="CHEBI:32682"/>
        <dbReference type="ChEBI" id="CHEBI:57618"/>
        <dbReference type="ChEBI" id="CHEBI:57743"/>
        <dbReference type="ChEBI" id="CHEBI:58210"/>
        <dbReference type="EC" id="1.14.14.47"/>
    </reaction>
</comment>
<dbReference type="GO" id="GO:0006809">
    <property type="term" value="P:nitric oxide biosynthetic process"/>
    <property type="evidence" value="ECO:0007669"/>
    <property type="project" value="InterPro"/>
</dbReference>
<keyword evidence="7 11" id="KW-0479">Metal-binding</keyword>
<dbReference type="PIRSF" id="PIRSF037219">
    <property type="entry name" value="NOS_oxygenase"/>
    <property type="match status" value="1"/>
</dbReference>
<dbReference type="Gene3D" id="3.90.1230.10">
    <property type="entry name" value="Nitric Oxide Synthase, Chain A, domain 3"/>
    <property type="match status" value="1"/>
</dbReference>
<organism evidence="14 15">
    <name type="scientific">Cohnella endophytica</name>
    <dbReference type="NCBI Taxonomy" id="2419778"/>
    <lineage>
        <taxon>Bacteria</taxon>
        <taxon>Bacillati</taxon>
        <taxon>Bacillota</taxon>
        <taxon>Bacilli</taxon>
        <taxon>Bacillales</taxon>
        <taxon>Paenibacillaceae</taxon>
        <taxon>Cohnella</taxon>
    </lineage>
</organism>
<evidence type="ECO:0000256" key="12">
    <source>
        <dbReference type="PIRSR" id="PIRSR037219-1"/>
    </source>
</evidence>
<keyword evidence="8 11" id="KW-0560">Oxidoreductase</keyword>
<proteinExistence type="inferred from homology"/>
<evidence type="ECO:0000256" key="5">
    <source>
        <dbReference type="ARBA" id="ARBA00018859"/>
    </source>
</evidence>
<keyword evidence="6 11" id="KW-0349">Heme</keyword>
<name>A0A494Y5M4_9BACL</name>
<protein>
    <recommendedName>
        <fullName evidence="5 11">Nitric oxide synthase oxygenase</fullName>
        <ecNumber evidence="4 11">1.14.14.47</ecNumber>
    </recommendedName>
</protein>